<dbReference type="Proteomes" id="UP000252174">
    <property type="component" value="Unassembled WGS sequence"/>
</dbReference>
<reference evidence="5 6" key="1">
    <citation type="submission" date="2018-07" db="EMBL/GenBank/DDBJ databases">
        <title>Genomic Encyclopedia of Type Strains, Phase IV (KMG-IV): sequencing the most valuable type-strain genomes for metagenomic binning, comparative biology and taxonomic classification.</title>
        <authorList>
            <person name="Goeker M."/>
        </authorList>
    </citation>
    <scope>NUCLEOTIDE SEQUENCE [LARGE SCALE GENOMIC DNA]</scope>
    <source>
        <strain evidence="5 6">DSM 100911</strain>
    </source>
</reference>
<keyword evidence="6" id="KW-1185">Reference proteome</keyword>
<dbReference type="InterPro" id="IPR045851">
    <property type="entry name" value="AMP-bd_C_sf"/>
</dbReference>
<dbReference type="InterPro" id="IPR020845">
    <property type="entry name" value="AMP-binding_CS"/>
</dbReference>
<evidence type="ECO:0000256" key="2">
    <source>
        <dbReference type="ARBA" id="ARBA00022598"/>
    </source>
</evidence>
<name>A0A369AQR9_9BURK</name>
<dbReference type="GO" id="GO:0006631">
    <property type="term" value="P:fatty acid metabolic process"/>
    <property type="evidence" value="ECO:0007669"/>
    <property type="project" value="TreeGrafter"/>
</dbReference>
<dbReference type="PANTHER" id="PTHR43201:SF5">
    <property type="entry name" value="MEDIUM-CHAIN ACYL-COA LIGASE ACSF2, MITOCHONDRIAL"/>
    <property type="match status" value="1"/>
</dbReference>
<evidence type="ECO:0000259" key="4">
    <source>
        <dbReference type="Pfam" id="PF13193"/>
    </source>
</evidence>
<evidence type="ECO:0000256" key="1">
    <source>
        <dbReference type="ARBA" id="ARBA00006432"/>
    </source>
</evidence>
<dbReference type="Pfam" id="PF00501">
    <property type="entry name" value="AMP-binding"/>
    <property type="match status" value="1"/>
</dbReference>
<evidence type="ECO:0000313" key="5">
    <source>
        <dbReference type="EMBL" id="RCX11719.1"/>
    </source>
</evidence>
<dbReference type="PANTHER" id="PTHR43201">
    <property type="entry name" value="ACYL-COA SYNTHETASE"/>
    <property type="match status" value="1"/>
</dbReference>
<comment type="similarity">
    <text evidence="1">Belongs to the ATP-dependent AMP-binding enzyme family.</text>
</comment>
<protein>
    <submittedName>
        <fullName evidence="5">Fatty-acyl-CoA synthase</fullName>
    </submittedName>
</protein>
<feature type="domain" description="AMP-binding enzyme C-terminal" evidence="4">
    <location>
        <begin position="486"/>
        <end position="561"/>
    </location>
</feature>
<dbReference type="Gene3D" id="3.30.300.30">
    <property type="match status" value="1"/>
</dbReference>
<keyword evidence="2" id="KW-0436">Ligase</keyword>
<dbReference type="AlphaFoldDB" id="A0A369AQR9"/>
<dbReference type="EMBL" id="QPJU01000001">
    <property type="protein sequence ID" value="RCX11719.1"/>
    <property type="molecule type" value="Genomic_DNA"/>
</dbReference>
<proteinExistence type="inferred from homology"/>
<gene>
    <name evidence="5" type="ORF">DFR45_101248</name>
</gene>
<feature type="domain" description="AMP-dependent synthetase/ligase" evidence="3">
    <location>
        <begin position="33"/>
        <end position="435"/>
    </location>
</feature>
<dbReference type="InterPro" id="IPR042099">
    <property type="entry name" value="ANL_N_sf"/>
</dbReference>
<organism evidence="5 6">
    <name type="scientific">Extensimonas vulgaris</name>
    <dbReference type="NCBI Taxonomy" id="1031594"/>
    <lineage>
        <taxon>Bacteria</taxon>
        <taxon>Pseudomonadati</taxon>
        <taxon>Pseudomonadota</taxon>
        <taxon>Betaproteobacteria</taxon>
        <taxon>Burkholderiales</taxon>
        <taxon>Comamonadaceae</taxon>
        <taxon>Extensimonas</taxon>
    </lineage>
</organism>
<evidence type="ECO:0000259" key="3">
    <source>
        <dbReference type="Pfam" id="PF00501"/>
    </source>
</evidence>
<dbReference type="InterPro" id="IPR025110">
    <property type="entry name" value="AMP-bd_C"/>
</dbReference>
<sequence>MNPAQTAPSLEQRRAALARRIPQWTRLSIGDWFDRLAAEFAEREHIYTPERSYSYAESRQIVDRLAKSLMALGVQRRDHVAMLFPTVPELAFLQLAVAKIGCVCVPLNERMGAVDLAYQVRQSDSVCLIAMDHCEDRHYIDKIQQMLPEMQGAPGSWRAESFPRLRHVVVQSPSGARYGGALDWEAFLRLGDGVSDEALRSRQEASRYPDEVALICYTSGTTGSPKGVMVTHDMLMRSAYSAAYSQGLIEGERIASPLPLHHMFIYVEGFLALLFVGGTYIPQALFDAGAFLQLLEQSRATRIESVPTIAVALLNHPDLPQRKLCLRAMKNAAAATPLWVWEALQRDMGITEMVTGWGMTETSAAAMYTPFGASLEVITNTVGLEKPGGVAGLEEFGGNLVECKLIDPSTKEDLPPDAPEGELAVRGNIVTRGYYKKPIETGEAIDKDGWLRTGDVFARRSDGYYLITGRAKDLYKIGGELVAPKEIEEMIGQHEAVNQVYICGVPDERMGEVGAAFVQFKAGRSCTEEELTTFVQTRVARFKIPKYWVFVEDFPMTASGKVQKFLLRQLASEKFGLHEIRNHTTSR</sequence>
<dbReference type="RefSeq" id="WP_158637001.1">
    <property type="nucleotide sequence ID" value="NZ_QPJU01000001.1"/>
</dbReference>
<dbReference type="SUPFAM" id="SSF56801">
    <property type="entry name" value="Acetyl-CoA synthetase-like"/>
    <property type="match status" value="1"/>
</dbReference>
<comment type="caution">
    <text evidence="5">The sequence shown here is derived from an EMBL/GenBank/DDBJ whole genome shotgun (WGS) entry which is preliminary data.</text>
</comment>
<dbReference type="InterPro" id="IPR000873">
    <property type="entry name" value="AMP-dep_synth/lig_dom"/>
</dbReference>
<dbReference type="PROSITE" id="PS00455">
    <property type="entry name" value="AMP_BINDING"/>
    <property type="match status" value="1"/>
</dbReference>
<dbReference type="Gene3D" id="3.40.50.12780">
    <property type="entry name" value="N-terminal domain of ligase-like"/>
    <property type="match status" value="1"/>
</dbReference>
<dbReference type="Pfam" id="PF13193">
    <property type="entry name" value="AMP-binding_C"/>
    <property type="match status" value="1"/>
</dbReference>
<accession>A0A369AQR9</accession>
<evidence type="ECO:0000313" key="6">
    <source>
        <dbReference type="Proteomes" id="UP000252174"/>
    </source>
</evidence>
<dbReference type="GO" id="GO:0031956">
    <property type="term" value="F:medium-chain fatty acid-CoA ligase activity"/>
    <property type="evidence" value="ECO:0007669"/>
    <property type="project" value="TreeGrafter"/>
</dbReference>